<dbReference type="AlphaFoldDB" id="A0AAV9RXF5"/>
<proteinExistence type="predicted"/>
<organism evidence="2 3">
    <name type="scientific">Crenichthys baileyi</name>
    <name type="common">White River springfish</name>
    <dbReference type="NCBI Taxonomy" id="28760"/>
    <lineage>
        <taxon>Eukaryota</taxon>
        <taxon>Metazoa</taxon>
        <taxon>Chordata</taxon>
        <taxon>Craniata</taxon>
        <taxon>Vertebrata</taxon>
        <taxon>Euteleostomi</taxon>
        <taxon>Actinopterygii</taxon>
        <taxon>Neopterygii</taxon>
        <taxon>Teleostei</taxon>
        <taxon>Neoteleostei</taxon>
        <taxon>Acanthomorphata</taxon>
        <taxon>Ovalentaria</taxon>
        <taxon>Atherinomorphae</taxon>
        <taxon>Cyprinodontiformes</taxon>
        <taxon>Goodeidae</taxon>
        <taxon>Crenichthys</taxon>
    </lineage>
</organism>
<sequence length="126" mass="13858">MAFLCLTVPGSRCRPAAPSACNGIQVFHPLTAPPCPCPRPCPPPFEVERVDGWPDRVRERNARALQSPGVLPAGPQRSANNPRMFPPSPLEDFSRCFERLQRVLHTDPSSLQTGVAYPRVPFPCTV</sequence>
<accession>A0AAV9RXF5</accession>
<gene>
    <name evidence="2" type="ORF">CRENBAI_017146</name>
</gene>
<evidence type="ECO:0000256" key="1">
    <source>
        <dbReference type="SAM" id="MobiDB-lite"/>
    </source>
</evidence>
<protein>
    <submittedName>
        <fullName evidence="2">Uncharacterized protein</fullName>
    </submittedName>
</protein>
<comment type="caution">
    <text evidence="2">The sequence shown here is derived from an EMBL/GenBank/DDBJ whole genome shotgun (WGS) entry which is preliminary data.</text>
</comment>
<name>A0AAV9RXF5_9TELE</name>
<evidence type="ECO:0000313" key="2">
    <source>
        <dbReference type="EMBL" id="KAK5613721.1"/>
    </source>
</evidence>
<keyword evidence="3" id="KW-1185">Reference proteome</keyword>
<dbReference type="EMBL" id="JAHHUM010001192">
    <property type="protein sequence ID" value="KAK5613721.1"/>
    <property type="molecule type" value="Genomic_DNA"/>
</dbReference>
<evidence type="ECO:0000313" key="3">
    <source>
        <dbReference type="Proteomes" id="UP001311232"/>
    </source>
</evidence>
<feature type="region of interest" description="Disordered" evidence="1">
    <location>
        <begin position="59"/>
        <end position="85"/>
    </location>
</feature>
<dbReference type="Proteomes" id="UP001311232">
    <property type="component" value="Unassembled WGS sequence"/>
</dbReference>
<reference evidence="2 3" key="1">
    <citation type="submission" date="2021-06" db="EMBL/GenBank/DDBJ databases">
        <authorList>
            <person name="Palmer J.M."/>
        </authorList>
    </citation>
    <scope>NUCLEOTIDE SEQUENCE [LARGE SCALE GENOMIC DNA]</scope>
    <source>
        <strain evidence="2 3">MEX-2019</strain>
        <tissue evidence="2">Muscle</tissue>
    </source>
</reference>